<dbReference type="Pfam" id="PF07368">
    <property type="entry name" value="DUF1487"/>
    <property type="match status" value="2"/>
</dbReference>
<reference evidence="2" key="1">
    <citation type="submission" date="2025-08" db="UniProtKB">
        <authorList>
            <consortium name="RefSeq"/>
        </authorList>
    </citation>
    <scope>IDENTIFICATION</scope>
    <source>
        <strain evidence="2">11010-0011.00</strain>
        <tissue evidence="2">Whole body</tissue>
    </source>
</reference>
<gene>
    <name evidence="2" type="primary">LOC115629538</name>
</gene>
<dbReference type="SUPFAM" id="SSF53720">
    <property type="entry name" value="ALDH-like"/>
    <property type="match status" value="1"/>
</dbReference>
<evidence type="ECO:0000313" key="2">
    <source>
        <dbReference type="RefSeq" id="XP_030381877.1"/>
    </source>
</evidence>
<dbReference type="InterPro" id="IPR009961">
    <property type="entry name" value="DUF1487"/>
</dbReference>
<keyword evidence="1" id="KW-1185">Reference proteome</keyword>
<dbReference type="GeneID" id="115629538"/>
<dbReference type="RefSeq" id="XP_030381877.1">
    <property type="nucleotide sequence ID" value="XM_030526017.1"/>
</dbReference>
<dbReference type="InterPro" id="IPR016161">
    <property type="entry name" value="Ald_DH/histidinol_DH"/>
</dbReference>
<dbReference type="Proteomes" id="UP000504634">
    <property type="component" value="Unplaced"/>
</dbReference>
<organism evidence="1 2">
    <name type="scientific">Drosophila lebanonensis</name>
    <name type="common">Fruit fly</name>
    <name type="synonym">Scaptodrosophila lebanonensis</name>
    <dbReference type="NCBI Taxonomy" id="7225"/>
    <lineage>
        <taxon>Eukaryota</taxon>
        <taxon>Metazoa</taxon>
        <taxon>Ecdysozoa</taxon>
        <taxon>Arthropoda</taxon>
        <taxon>Hexapoda</taxon>
        <taxon>Insecta</taxon>
        <taxon>Pterygota</taxon>
        <taxon>Neoptera</taxon>
        <taxon>Endopterygota</taxon>
        <taxon>Diptera</taxon>
        <taxon>Brachycera</taxon>
        <taxon>Muscomorpha</taxon>
        <taxon>Ephydroidea</taxon>
        <taxon>Drosophilidae</taxon>
        <taxon>Scaptodrosophila</taxon>
    </lineage>
</organism>
<evidence type="ECO:0000313" key="1">
    <source>
        <dbReference type="Proteomes" id="UP000504634"/>
    </source>
</evidence>
<protein>
    <submittedName>
        <fullName evidence="2">Uncharacterized protein LOC115629538</fullName>
    </submittedName>
</protein>
<dbReference type="PANTHER" id="PTHR21644">
    <property type="entry name" value="AT02555P-RELATED"/>
    <property type="match status" value="1"/>
</dbReference>
<sequence length="215" mass="24559">MASTKEECELKSLLIIYEKCDLTSAIEPLLRSIKEPHAWMDTVDTVFVHGHLYNSFLEAVRNGITPEDIGCTHNKLRDADLLVNVFELVTRTYLRTNDPSTLVTLRLFYTELDMALEPLDYTQVLIWSTDIKIAYKIALLVGVATVYVNCVDIALKPVRPEYETRYCYAEVVNDIHYEVLTSKSMAIVISASTLPPTCRSKYSAHMLPNRQRRSH</sequence>
<accession>A0A6J2U422</accession>
<dbReference type="AlphaFoldDB" id="A0A6J2U422"/>
<proteinExistence type="predicted"/>
<dbReference type="GO" id="GO:0016491">
    <property type="term" value="F:oxidoreductase activity"/>
    <property type="evidence" value="ECO:0007669"/>
    <property type="project" value="InterPro"/>
</dbReference>
<dbReference type="PANTHER" id="PTHR21644:SF0">
    <property type="entry name" value="AT02555P-RELATED"/>
    <property type="match status" value="1"/>
</dbReference>
<name>A0A6J2U422_DROLE</name>